<evidence type="ECO:0000256" key="1">
    <source>
        <dbReference type="ARBA" id="ARBA00023015"/>
    </source>
</evidence>
<dbReference type="GO" id="GO:0003677">
    <property type="term" value="F:DNA binding"/>
    <property type="evidence" value="ECO:0007669"/>
    <property type="project" value="UniProtKB-KW"/>
</dbReference>
<proteinExistence type="predicted"/>
<dbReference type="Pfam" id="PF13560">
    <property type="entry name" value="HTH_31"/>
    <property type="match status" value="1"/>
</dbReference>
<dbReference type="PANTHER" id="PTHR40661">
    <property type="match status" value="1"/>
</dbReference>
<evidence type="ECO:0000313" key="7">
    <source>
        <dbReference type="Proteomes" id="UP000287306"/>
    </source>
</evidence>
<dbReference type="PANTHER" id="PTHR40661:SF3">
    <property type="entry name" value="FELS-1 PROPHAGE TRANSCRIPTIONAL REGULATOR"/>
    <property type="match status" value="1"/>
</dbReference>
<dbReference type="EMBL" id="PEMH01000099">
    <property type="protein sequence ID" value="RTI01524.1"/>
    <property type="molecule type" value="Genomic_DNA"/>
</dbReference>
<dbReference type="InterPro" id="IPR015927">
    <property type="entry name" value="Peptidase_S24_S26A/B/C"/>
</dbReference>
<keyword evidence="3" id="KW-0804">Transcription</keyword>
<dbReference type="SUPFAM" id="SSF51306">
    <property type="entry name" value="LexA/Signal peptidase"/>
    <property type="match status" value="1"/>
</dbReference>
<dbReference type="Proteomes" id="UP000287306">
    <property type="component" value="Unassembled WGS sequence"/>
</dbReference>
<keyword evidence="2" id="KW-0238">DNA-binding</keyword>
<gene>
    <name evidence="6" type="ORF">CSW29_04090</name>
    <name evidence="5" type="ORF">CSW38_11605</name>
</gene>
<evidence type="ECO:0000259" key="4">
    <source>
        <dbReference type="PROSITE" id="PS50943"/>
    </source>
</evidence>
<sequence>MSGMEGLDPKLLAEMSPMEFGKFLRDIREKRGLRQHEVAARARVHPSYISHLEAGNKDLRKARPQMAIPILRAYGLSEELIMEVIKHWSEPFKEMAKRLEVTNVLAESEVRLTPLHLPVVEAGAGSPAWDDARETLTLYLPELRGKENRVFGVRIVGDSMEPLLYEGDIAIVWTEGAYGPGTIVAIGIPGNGIAVKQLYYGPKGEAIMHSLNPRYADEPVPEGSKIWGPVIQVVRSLPNGKPGRHLLR</sequence>
<dbReference type="RefSeq" id="WP_126170305.1">
    <property type="nucleotide sequence ID" value="NZ_PELL01000166.1"/>
</dbReference>
<dbReference type="Pfam" id="PF00717">
    <property type="entry name" value="Peptidase_S24"/>
    <property type="match status" value="1"/>
</dbReference>
<dbReference type="CDD" id="cd06529">
    <property type="entry name" value="S24_LexA-like"/>
    <property type="match status" value="1"/>
</dbReference>
<organism evidence="6 8">
    <name type="scientific">Thermus scotoductus</name>
    <dbReference type="NCBI Taxonomy" id="37636"/>
    <lineage>
        <taxon>Bacteria</taxon>
        <taxon>Thermotogati</taxon>
        <taxon>Deinococcota</taxon>
        <taxon>Deinococci</taxon>
        <taxon>Thermales</taxon>
        <taxon>Thermaceae</taxon>
        <taxon>Thermus</taxon>
    </lineage>
</organism>
<comment type="caution">
    <text evidence="6">The sequence shown here is derived from an EMBL/GenBank/DDBJ whole genome shotgun (WGS) entry which is preliminary data.</text>
</comment>
<name>A0A430UI55_THESC</name>
<dbReference type="SMART" id="SM00530">
    <property type="entry name" value="HTH_XRE"/>
    <property type="match status" value="1"/>
</dbReference>
<dbReference type="Gene3D" id="2.10.109.10">
    <property type="entry name" value="Umud Fragment, subunit A"/>
    <property type="match status" value="1"/>
</dbReference>
<dbReference type="PROSITE" id="PS50943">
    <property type="entry name" value="HTH_CROC1"/>
    <property type="match status" value="1"/>
</dbReference>
<evidence type="ECO:0000313" key="6">
    <source>
        <dbReference type="EMBL" id="RTI01524.1"/>
    </source>
</evidence>
<dbReference type="EMBL" id="PELY01000411">
    <property type="protein sequence ID" value="RTH23002.1"/>
    <property type="molecule type" value="Genomic_DNA"/>
</dbReference>
<dbReference type="InterPro" id="IPR036286">
    <property type="entry name" value="LexA/Signal_pep-like_sf"/>
</dbReference>
<reference evidence="7 8" key="1">
    <citation type="journal article" date="2019" name="Extremophiles">
        <title>Biogeography of thermophiles and predominance of Thermus scotoductus in domestic water heaters.</title>
        <authorList>
            <person name="Wilpiszeski R.L."/>
            <person name="Zhang Z."/>
            <person name="House C.H."/>
        </authorList>
    </citation>
    <scope>NUCLEOTIDE SEQUENCE [LARGE SCALE GENOMIC DNA]</scope>
    <source>
        <strain evidence="6 8">16_S16</strain>
        <strain evidence="5 7">25_S25</strain>
    </source>
</reference>
<evidence type="ECO:0000313" key="8">
    <source>
        <dbReference type="Proteomes" id="UP000288347"/>
    </source>
</evidence>
<dbReference type="SUPFAM" id="SSF47413">
    <property type="entry name" value="lambda repressor-like DNA-binding domains"/>
    <property type="match status" value="1"/>
</dbReference>
<dbReference type="InterPro" id="IPR039418">
    <property type="entry name" value="LexA-like"/>
</dbReference>
<dbReference type="CDD" id="cd00093">
    <property type="entry name" value="HTH_XRE"/>
    <property type="match status" value="1"/>
</dbReference>
<dbReference type="InterPro" id="IPR001387">
    <property type="entry name" value="Cro/C1-type_HTH"/>
</dbReference>
<dbReference type="Gene3D" id="1.10.260.40">
    <property type="entry name" value="lambda repressor-like DNA-binding domains"/>
    <property type="match status" value="1"/>
</dbReference>
<dbReference type="InterPro" id="IPR010982">
    <property type="entry name" value="Lambda_DNA-bd_dom_sf"/>
</dbReference>
<keyword evidence="1" id="KW-0805">Transcription regulation</keyword>
<accession>A0A430UI55</accession>
<evidence type="ECO:0000256" key="3">
    <source>
        <dbReference type="ARBA" id="ARBA00023163"/>
    </source>
</evidence>
<dbReference type="AlphaFoldDB" id="A0A430UI55"/>
<evidence type="ECO:0000313" key="5">
    <source>
        <dbReference type="EMBL" id="RTH23002.1"/>
    </source>
</evidence>
<protein>
    <recommendedName>
        <fullName evidence="4">HTH cro/C1-type domain-containing protein</fullName>
    </recommendedName>
</protein>
<evidence type="ECO:0000256" key="2">
    <source>
        <dbReference type="ARBA" id="ARBA00023125"/>
    </source>
</evidence>
<feature type="domain" description="HTH cro/C1-type" evidence="4">
    <location>
        <begin position="24"/>
        <end position="81"/>
    </location>
</feature>
<dbReference type="Proteomes" id="UP000288347">
    <property type="component" value="Unassembled WGS sequence"/>
</dbReference>